<reference evidence="1" key="1">
    <citation type="submission" date="2021-01" db="EMBL/GenBank/DDBJ databases">
        <title>Novel species in genus Nocardioides.</title>
        <authorList>
            <person name="Zhang G."/>
        </authorList>
    </citation>
    <scope>NUCLEOTIDE SEQUENCE</scope>
    <source>
        <strain evidence="1">Zg-536</strain>
    </source>
</reference>
<comment type="caution">
    <text evidence="1">The sequence shown here is derived from an EMBL/GenBank/DDBJ whole genome shotgun (WGS) entry which is preliminary data.</text>
</comment>
<dbReference type="AlphaFoldDB" id="A0A939BWS5"/>
<evidence type="ECO:0000313" key="1">
    <source>
        <dbReference type="EMBL" id="MBM9458668.1"/>
    </source>
</evidence>
<dbReference type="Proteomes" id="UP000663791">
    <property type="component" value="Unassembled WGS sequence"/>
</dbReference>
<protein>
    <submittedName>
        <fullName evidence="1">Uncharacterized protein</fullName>
    </submittedName>
</protein>
<dbReference type="EMBL" id="JAERTX010000001">
    <property type="protein sequence ID" value="MBM9458668.1"/>
    <property type="molecule type" value="Genomic_DNA"/>
</dbReference>
<sequence>MPGSRRLLDPLLLRRLYDDAAVFPPGDLPVADAVAAHLDHRASEHAALVGPLVLAPEHLGEAAAALAADPGAGIEVALTLSSPELAADALETARTIPGLGVCAVESALPAGAGVDALVLLEPAAELVEIFVEVPRDERRPTVVAALAELGWAAKLRTGGVRAEAYPGEEELAEALVLLASAAVPVKATAGLHHAVRHTAEGTGFEEHGFLNLLLAADAARLHATVAEVAGLLAARDRTRVAREVREASVRVRESFRSIGTCSIAEPLTELAALRLVPASVVQDLR</sequence>
<name>A0A939BWS5_9ACTN</name>
<evidence type="ECO:0000313" key="2">
    <source>
        <dbReference type="Proteomes" id="UP000663791"/>
    </source>
</evidence>
<proteinExistence type="predicted"/>
<gene>
    <name evidence="1" type="ORF">JK386_02005</name>
</gene>
<keyword evidence="2" id="KW-1185">Reference proteome</keyword>
<organism evidence="1 2">
    <name type="scientific">Nocardioides faecalis</name>
    <dbReference type="NCBI Taxonomy" id="2803858"/>
    <lineage>
        <taxon>Bacteria</taxon>
        <taxon>Bacillati</taxon>
        <taxon>Actinomycetota</taxon>
        <taxon>Actinomycetes</taxon>
        <taxon>Propionibacteriales</taxon>
        <taxon>Nocardioidaceae</taxon>
        <taxon>Nocardioides</taxon>
    </lineage>
</organism>
<accession>A0A939BWS5</accession>
<dbReference type="RefSeq" id="WP_205289948.1">
    <property type="nucleotide sequence ID" value="NZ_CP074406.1"/>
</dbReference>